<feature type="region of interest" description="Disordered" evidence="1">
    <location>
        <begin position="1"/>
        <end position="57"/>
    </location>
</feature>
<evidence type="ECO:0000313" key="2">
    <source>
        <dbReference type="EMBL" id="QTD50398.1"/>
    </source>
</evidence>
<sequence length="57" mass="6271">MDASNASHADSARKFTPRPSEKNGGWNRNTGIERGTDVRVFGPSPKDDRNISFLDGH</sequence>
<dbReference type="EMBL" id="CP071793">
    <property type="protein sequence ID" value="QTD50398.1"/>
    <property type="molecule type" value="Genomic_DNA"/>
</dbReference>
<dbReference type="Proteomes" id="UP000663929">
    <property type="component" value="Chromosome"/>
</dbReference>
<dbReference type="AlphaFoldDB" id="A0A8A4TN89"/>
<protein>
    <submittedName>
        <fullName evidence="2">Uncharacterized protein</fullName>
    </submittedName>
</protein>
<keyword evidence="3" id="KW-1185">Reference proteome</keyword>
<evidence type="ECO:0000313" key="3">
    <source>
        <dbReference type="Proteomes" id="UP000663929"/>
    </source>
</evidence>
<organism evidence="2 3">
    <name type="scientific">Sulfidibacter corallicola</name>
    <dbReference type="NCBI Taxonomy" id="2818388"/>
    <lineage>
        <taxon>Bacteria</taxon>
        <taxon>Pseudomonadati</taxon>
        <taxon>Acidobacteriota</taxon>
        <taxon>Holophagae</taxon>
        <taxon>Acanthopleuribacterales</taxon>
        <taxon>Acanthopleuribacteraceae</taxon>
        <taxon>Sulfidibacter</taxon>
    </lineage>
</organism>
<name>A0A8A4TN89_SULCO</name>
<proteinExistence type="predicted"/>
<gene>
    <name evidence="2" type="ORF">J3U87_32845</name>
</gene>
<evidence type="ECO:0000256" key="1">
    <source>
        <dbReference type="SAM" id="MobiDB-lite"/>
    </source>
</evidence>
<reference evidence="2" key="1">
    <citation type="submission" date="2021-03" db="EMBL/GenBank/DDBJ databases">
        <title>Acanthopleuribacteraceae sp. M133.</title>
        <authorList>
            <person name="Wang G."/>
        </authorList>
    </citation>
    <scope>NUCLEOTIDE SEQUENCE</scope>
    <source>
        <strain evidence="2">M133</strain>
    </source>
</reference>
<feature type="compositionally biased region" description="Basic and acidic residues" evidence="1">
    <location>
        <begin position="45"/>
        <end position="57"/>
    </location>
</feature>
<dbReference type="RefSeq" id="WP_237380060.1">
    <property type="nucleotide sequence ID" value="NZ_CP071793.1"/>
</dbReference>
<accession>A0A8A4TN89</accession>
<dbReference type="KEGG" id="scor:J3U87_32845"/>